<protein>
    <submittedName>
        <fullName evidence="1">Uncharacterized protein</fullName>
    </submittedName>
</protein>
<dbReference type="Proteomes" id="UP000887013">
    <property type="component" value="Unassembled WGS sequence"/>
</dbReference>
<proteinExistence type="predicted"/>
<accession>A0A8X6MCR3</accession>
<dbReference type="AlphaFoldDB" id="A0A8X6MCR3"/>
<dbReference type="EMBL" id="BMAW01089913">
    <property type="protein sequence ID" value="GFS42134.1"/>
    <property type="molecule type" value="Genomic_DNA"/>
</dbReference>
<keyword evidence="2" id="KW-1185">Reference proteome</keyword>
<organism evidence="1 2">
    <name type="scientific">Nephila pilipes</name>
    <name type="common">Giant wood spider</name>
    <name type="synonym">Nephila maculata</name>
    <dbReference type="NCBI Taxonomy" id="299642"/>
    <lineage>
        <taxon>Eukaryota</taxon>
        <taxon>Metazoa</taxon>
        <taxon>Ecdysozoa</taxon>
        <taxon>Arthropoda</taxon>
        <taxon>Chelicerata</taxon>
        <taxon>Arachnida</taxon>
        <taxon>Araneae</taxon>
        <taxon>Araneomorphae</taxon>
        <taxon>Entelegynae</taxon>
        <taxon>Araneoidea</taxon>
        <taxon>Nephilidae</taxon>
        <taxon>Nephila</taxon>
    </lineage>
</organism>
<evidence type="ECO:0000313" key="2">
    <source>
        <dbReference type="Proteomes" id="UP000887013"/>
    </source>
</evidence>
<sequence>MGVPCRGVRVVLHLEYNEAVANFRFATAYDYLQAHFQRISLVPDKTYSLCRTFHMDGDHLRNFPEFDNLPAGIPNCYWKAGLPMLNSHRWAQAE</sequence>
<gene>
    <name evidence="1" type="ORF">NPIL_141741</name>
</gene>
<reference evidence="1" key="1">
    <citation type="submission" date="2020-08" db="EMBL/GenBank/DDBJ databases">
        <title>Multicomponent nature underlies the extraordinary mechanical properties of spider dragline silk.</title>
        <authorList>
            <person name="Kono N."/>
            <person name="Nakamura H."/>
            <person name="Mori M."/>
            <person name="Yoshida Y."/>
            <person name="Ohtoshi R."/>
            <person name="Malay A.D."/>
            <person name="Moran D.A.P."/>
            <person name="Tomita M."/>
            <person name="Numata K."/>
            <person name="Arakawa K."/>
        </authorList>
    </citation>
    <scope>NUCLEOTIDE SEQUENCE</scope>
</reference>
<comment type="caution">
    <text evidence="1">The sequence shown here is derived from an EMBL/GenBank/DDBJ whole genome shotgun (WGS) entry which is preliminary data.</text>
</comment>
<name>A0A8X6MCR3_NEPPI</name>
<evidence type="ECO:0000313" key="1">
    <source>
        <dbReference type="EMBL" id="GFS42134.1"/>
    </source>
</evidence>